<dbReference type="EMBL" id="CP118868">
    <property type="protein sequence ID" value="WEG35254.1"/>
    <property type="molecule type" value="Genomic_DNA"/>
</dbReference>
<evidence type="ECO:0000313" key="2">
    <source>
        <dbReference type="Proteomes" id="UP001220478"/>
    </source>
</evidence>
<keyword evidence="2" id="KW-1185">Reference proteome</keyword>
<dbReference type="RefSeq" id="WP_315571332.1">
    <property type="nucleotide sequence ID" value="NZ_CP118868.1"/>
</dbReference>
<gene>
    <name evidence="1" type="ORF">PYS61_04800</name>
</gene>
<dbReference type="Proteomes" id="UP001220478">
    <property type="component" value="Chromosome"/>
</dbReference>
<proteinExistence type="predicted"/>
<evidence type="ECO:0000313" key="1">
    <source>
        <dbReference type="EMBL" id="WEG35254.1"/>
    </source>
</evidence>
<name>A0ABY8C5N5_9FIRM</name>
<accession>A0ABY8C5N5</accession>
<sequence>MKQDFLNLVDQINSIESHFHMTPSSHGLLVSSVEEIYDVPEF</sequence>
<protein>
    <submittedName>
        <fullName evidence="1">Uncharacterized protein</fullName>
    </submittedName>
</protein>
<reference evidence="1 2" key="1">
    <citation type="submission" date="2023-02" db="EMBL/GenBank/DDBJ databases">
        <title>Novel Oscillospiraceae bacterial genomes.</title>
        <authorList>
            <person name="Srinivasan S."/>
            <person name="Austin M.N."/>
            <person name="Fiedler T.L."/>
            <person name="Strenk S.M."/>
            <person name="Agnew K.J."/>
            <person name="Nagana Gowda G.A."/>
            <person name="Raftery D."/>
            <person name="Beamer M.A."/>
            <person name="Achilles S.L."/>
            <person name="Wiesenfeld H.C."/>
            <person name="Fredricks D.N."/>
            <person name="Hillier S.L."/>
        </authorList>
    </citation>
    <scope>NUCLEOTIDE SEQUENCE [LARGE SCALE GENOMIC DNA]</scope>
    <source>
        <strain evidence="1 2">CHIC02 1186E3-8</strain>
    </source>
</reference>
<organism evidence="1 2">
    <name type="scientific">Amygdalobacter indicium</name>
    <dbReference type="NCBI Taxonomy" id="3029272"/>
    <lineage>
        <taxon>Bacteria</taxon>
        <taxon>Bacillati</taxon>
        <taxon>Bacillota</taxon>
        <taxon>Clostridia</taxon>
        <taxon>Eubacteriales</taxon>
        <taxon>Oscillospiraceae</taxon>
        <taxon>Amygdalobacter</taxon>
    </lineage>
</organism>